<protein>
    <submittedName>
        <fullName evidence="5">Long-chain fatty acid--CoA ligase</fullName>
    </submittedName>
</protein>
<dbReference type="InterPro" id="IPR020845">
    <property type="entry name" value="AMP-binding_CS"/>
</dbReference>
<dbReference type="PANTHER" id="PTHR43201">
    <property type="entry name" value="ACYL-COA SYNTHETASE"/>
    <property type="match status" value="1"/>
</dbReference>
<dbReference type="GO" id="GO:0031956">
    <property type="term" value="F:medium-chain fatty acid-CoA ligase activity"/>
    <property type="evidence" value="ECO:0007669"/>
    <property type="project" value="TreeGrafter"/>
</dbReference>
<dbReference type="Pfam" id="PF13193">
    <property type="entry name" value="AMP-binding_C"/>
    <property type="match status" value="1"/>
</dbReference>
<feature type="domain" description="AMP-dependent synthetase/ligase" evidence="3">
    <location>
        <begin position="15"/>
        <end position="370"/>
    </location>
</feature>
<feature type="domain" description="AMP-binding enzyme C-terminal" evidence="4">
    <location>
        <begin position="421"/>
        <end position="495"/>
    </location>
</feature>
<dbReference type="Pfam" id="PF00501">
    <property type="entry name" value="AMP-binding"/>
    <property type="match status" value="1"/>
</dbReference>
<dbReference type="InterPro" id="IPR000873">
    <property type="entry name" value="AMP-dep_synth/lig_dom"/>
</dbReference>
<dbReference type="PANTHER" id="PTHR43201:SF5">
    <property type="entry name" value="MEDIUM-CHAIN ACYL-COA LIGASE ACSF2, MITOCHONDRIAL"/>
    <property type="match status" value="1"/>
</dbReference>
<dbReference type="RefSeq" id="WP_136564444.1">
    <property type="nucleotide sequence ID" value="NZ_STGW01000024.1"/>
</dbReference>
<dbReference type="OrthoDB" id="9803968at2"/>
<evidence type="ECO:0000259" key="4">
    <source>
        <dbReference type="Pfam" id="PF13193"/>
    </source>
</evidence>
<evidence type="ECO:0000259" key="3">
    <source>
        <dbReference type="Pfam" id="PF00501"/>
    </source>
</evidence>
<keyword evidence="2 5" id="KW-0436">Ligase</keyword>
<accession>A0A4S8MZC7</accession>
<proteinExistence type="inferred from homology"/>
<reference evidence="5 6" key="1">
    <citation type="journal article" date="2009" name="Int. J. Syst. Evol. Microbiol.">
        <title>Nocardioides caeni sp. nov., isolated from wastewater.</title>
        <authorList>
            <person name="Yoon J.H."/>
            <person name="Kang S.J."/>
            <person name="Park S."/>
            <person name="Kim W."/>
            <person name="Oh T.K."/>
        </authorList>
    </citation>
    <scope>NUCLEOTIDE SEQUENCE [LARGE SCALE GENOMIC DNA]</scope>
    <source>
        <strain evidence="5 6">DSM 23134</strain>
    </source>
</reference>
<organism evidence="5 6">
    <name type="scientific">Nocardioides caeni</name>
    <dbReference type="NCBI Taxonomy" id="574700"/>
    <lineage>
        <taxon>Bacteria</taxon>
        <taxon>Bacillati</taxon>
        <taxon>Actinomycetota</taxon>
        <taxon>Actinomycetes</taxon>
        <taxon>Propionibacteriales</taxon>
        <taxon>Nocardioidaceae</taxon>
        <taxon>Nocardioides</taxon>
    </lineage>
</organism>
<dbReference type="AlphaFoldDB" id="A0A4S8MZC7"/>
<dbReference type="InterPro" id="IPR045851">
    <property type="entry name" value="AMP-bd_C_sf"/>
</dbReference>
<comment type="caution">
    <text evidence="5">The sequence shown here is derived from an EMBL/GenBank/DDBJ whole genome shotgun (WGS) entry which is preliminary data.</text>
</comment>
<evidence type="ECO:0000313" key="6">
    <source>
        <dbReference type="Proteomes" id="UP000307087"/>
    </source>
</evidence>
<name>A0A4S8MZC7_9ACTN</name>
<dbReference type="PROSITE" id="PS00455">
    <property type="entry name" value="AMP_BINDING"/>
    <property type="match status" value="1"/>
</dbReference>
<dbReference type="InterPro" id="IPR042099">
    <property type="entry name" value="ANL_N_sf"/>
</dbReference>
<evidence type="ECO:0000256" key="2">
    <source>
        <dbReference type="ARBA" id="ARBA00022598"/>
    </source>
</evidence>
<dbReference type="EMBL" id="STGW01000024">
    <property type="protein sequence ID" value="THV08830.1"/>
    <property type="molecule type" value="Genomic_DNA"/>
</dbReference>
<dbReference type="SUPFAM" id="SSF56801">
    <property type="entry name" value="Acetyl-CoA synthetase-like"/>
    <property type="match status" value="1"/>
</dbReference>
<comment type="similarity">
    <text evidence="1">Belongs to the ATP-dependent AMP-binding enzyme family.</text>
</comment>
<dbReference type="Gene3D" id="3.30.300.30">
    <property type="match status" value="1"/>
</dbReference>
<dbReference type="FunFam" id="3.30.300.30:FF:000008">
    <property type="entry name" value="2,3-dihydroxybenzoate-AMP ligase"/>
    <property type="match status" value="1"/>
</dbReference>
<sequence length="507" mass="54429">MSAAMGEHHLARLAEQSLERVGDYEQLFFEGAWHTNGQILDRARRAASGLTALGVAPGDRVIVLTMNTPEVFVGYHAIWRAGAVVTPVIFLQTPPELRHILEDSGAKVAIVSPELVPMVQGSADGLDLQLIVVGDVPDGVEATSFADLEAAEPGEIVPRADDDLRALLYTGGTTGRAKGVMLSHEGLWQAGRGMNLVAETMTATRSLLPLPLSHAFGLNVLVSGLHSERQHVSVMQRWFDPQGWLELVAEHRLQSSPVVPSMMQMLLDLPYADHDLSSLESFGSGGAPLLPHLREKVEKAFGVTILEGYGCTEASAIVTAMTVTDNRAGSVGKPAPHVQVAILDPLGQPVATGEEGEICVAGPGVMLGYWNEPELTARTVVDGWLHTGDVGRLDEDGFLYVVDRLKDLIIRGGFNVFPRDVEDALIEHDAVAAAAVVGVPDEKSGEEVVAVVALHPGHEADPEELKEYARARLAKYKYPREVRIVDAVPLTSVGKTDRKAVRALVNG</sequence>
<gene>
    <name evidence="5" type="ORF">E9934_18825</name>
</gene>
<evidence type="ECO:0000256" key="1">
    <source>
        <dbReference type="ARBA" id="ARBA00006432"/>
    </source>
</evidence>
<dbReference type="GO" id="GO:0006631">
    <property type="term" value="P:fatty acid metabolic process"/>
    <property type="evidence" value="ECO:0007669"/>
    <property type="project" value="TreeGrafter"/>
</dbReference>
<dbReference type="InterPro" id="IPR025110">
    <property type="entry name" value="AMP-bd_C"/>
</dbReference>
<keyword evidence="6" id="KW-1185">Reference proteome</keyword>
<evidence type="ECO:0000313" key="5">
    <source>
        <dbReference type="EMBL" id="THV08830.1"/>
    </source>
</evidence>
<dbReference type="Proteomes" id="UP000307087">
    <property type="component" value="Unassembled WGS sequence"/>
</dbReference>
<dbReference type="Gene3D" id="3.40.50.12780">
    <property type="entry name" value="N-terminal domain of ligase-like"/>
    <property type="match status" value="1"/>
</dbReference>